<comment type="cofactor">
    <cofactor evidence="1">
        <name>Fe(2+)</name>
        <dbReference type="ChEBI" id="CHEBI:29033"/>
    </cofactor>
</comment>
<dbReference type="Gene3D" id="3.60.130.10">
    <property type="entry name" value="Clavaminate synthase-like"/>
    <property type="match status" value="1"/>
</dbReference>
<evidence type="ECO:0000256" key="4">
    <source>
        <dbReference type="ARBA" id="ARBA00008654"/>
    </source>
</evidence>
<dbReference type="Pfam" id="PF02668">
    <property type="entry name" value="TauD"/>
    <property type="match status" value="1"/>
</dbReference>
<feature type="domain" description="Gamma-butyrobetaine hydroxylase-like N-terminal" evidence="18">
    <location>
        <begin position="7"/>
        <end position="73"/>
    </location>
</feature>
<dbReference type="InterPro" id="IPR012776">
    <property type="entry name" value="Trimethyllysine_dOase"/>
</dbReference>
<proteinExistence type="inferred from homology"/>
<dbReference type="Gene3D" id="3.30.2020.30">
    <property type="match status" value="1"/>
</dbReference>
<comment type="function">
    <text evidence="15">Converts trimethyllysine (TML) into hydroxytrimethyllysine (HTML).</text>
</comment>
<comment type="catalytic activity">
    <reaction evidence="16">
        <text>N(6),N(6),N(6)-trimethyl-L-lysine + 2-oxoglutarate + O2 = (3S)-3-hydroxy-N(6),N(6),N(6)-trimethyl-L-lysine + succinate + CO2</text>
        <dbReference type="Rhea" id="RHEA:14181"/>
        <dbReference type="ChEBI" id="CHEBI:15379"/>
        <dbReference type="ChEBI" id="CHEBI:16526"/>
        <dbReference type="ChEBI" id="CHEBI:16810"/>
        <dbReference type="ChEBI" id="CHEBI:30031"/>
        <dbReference type="ChEBI" id="CHEBI:58100"/>
        <dbReference type="ChEBI" id="CHEBI:141499"/>
        <dbReference type="EC" id="1.14.11.8"/>
    </reaction>
</comment>
<gene>
    <name evidence="19" type="ORF">V9T40_002222</name>
</gene>
<protein>
    <recommendedName>
        <fullName evidence="6">Trimethyllysine dioxygenase, mitochondrial</fullName>
        <ecNumber evidence="5">1.14.11.8</ecNumber>
    </recommendedName>
    <alternativeName>
        <fullName evidence="13">Epsilon-trimethyllysine 2-oxoglutarate dioxygenase</fullName>
    </alternativeName>
    <alternativeName>
        <fullName evidence="12">TML hydroxylase</fullName>
    </alternativeName>
    <alternativeName>
        <fullName evidence="14">TML-alpha-ketoglutarate dioxygenase</fullName>
    </alternativeName>
</protein>
<dbReference type="InterPro" id="IPR003819">
    <property type="entry name" value="TauD/TfdA-like"/>
</dbReference>
<accession>A0AAN9TK50</accession>
<evidence type="ECO:0000256" key="6">
    <source>
        <dbReference type="ARBA" id="ARBA00016835"/>
    </source>
</evidence>
<evidence type="ECO:0000313" key="20">
    <source>
        <dbReference type="Proteomes" id="UP001367676"/>
    </source>
</evidence>
<name>A0AAN9TK50_9HEMI</name>
<dbReference type="Proteomes" id="UP001367676">
    <property type="component" value="Unassembled WGS sequence"/>
</dbReference>
<keyword evidence="20" id="KW-1185">Reference proteome</keyword>
<dbReference type="PANTHER" id="PTHR10696:SF51">
    <property type="entry name" value="TRIMETHYLLYSINE DIOXYGENASE, MITOCHONDRIAL"/>
    <property type="match status" value="1"/>
</dbReference>
<evidence type="ECO:0000256" key="12">
    <source>
        <dbReference type="ARBA" id="ARBA00030363"/>
    </source>
</evidence>
<evidence type="ECO:0000256" key="15">
    <source>
        <dbReference type="ARBA" id="ARBA00046008"/>
    </source>
</evidence>
<evidence type="ECO:0000256" key="9">
    <source>
        <dbReference type="ARBA" id="ARBA00022964"/>
    </source>
</evidence>
<sequence>MEFQINQQRVPINLIWLRNNCRCENCFNDITKENKLTETLLHVAVKHYSIDGNDVHVVWNDDHLSKYDINWLHSQQRPENRPNLITWSGSEIESQISIVESEKAELTHDQISKLVESILQFGVGMVRNVLPSTEATEKICKHIGPIMNTFYGSMWEVVQSSFSVYKDTAYTDKVVGVHTDNTYAIEPAGLMAFHGLEPAQQGGETVLVDGFRAAELLKIQNQKHYDNLRTVPIEWHYNSDEFLHINAIPIINTSKVTGELEQIRYNTYHRSSRAPFTAKSNLDDYYASLKAFENILHDPKLAWNLSLQPGTIIFINNWRLLHGRRQFIGRRRLVGCYQSMNTLLSRGRYFKLIK</sequence>
<dbReference type="NCBIfam" id="TIGR02410">
    <property type="entry name" value="carnitine_TMLD"/>
    <property type="match status" value="1"/>
</dbReference>
<evidence type="ECO:0000256" key="13">
    <source>
        <dbReference type="ARBA" id="ARBA00031778"/>
    </source>
</evidence>
<evidence type="ECO:0000256" key="1">
    <source>
        <dbReference type="ARBA" id="ARBA00001954"/>
    </source>
</evidence>
<dbReference type="InterPro" id="IPR010376">
    <property type="entry name" value="GBBH-like_N"/>
</dbReference>
<dbReference type="GO" id="GO:0045329">
    <property type="term" value="P:carnitine biosynthetic process"/>
    <property type="evidence" value="ECO:0007669"/>
    <property type="project" value="UniProtKB-KW"/>
</dbReference>
<comment type="pathway">
    <text evidence="3">Amine and polyamine biosynthesis; carnitine biosynthesis.</text>
</comment>
<keyword evidence="7" id="KW-0479">Metal-binding</keyword>
<dbReference type="InterPro" id="IPR038492">
    <property type="entry name" value="GBBH-like_N_sf"/>
</dbReference>
<dbReference type="AlphaFoldDB" id="A0AAN9TK50"/>
<keyword evidence="9" id="KW-0223">Dioxygenase</keyword>
<dbReference type="GO" id="GO:0050353">
    <property type="term" value="F:trimethyllysine dioxygenase activity"/>
    <property type="evidence" value="ECO:0007669"/>
    <property type="project" value="UniProtKB-EC"/>
</dbReference>
<comment type="cofactor">
    <cofactor evidence="2">
        <name>L-ascorbate</name>
        <dbReference type="ChEBI" id="CHEBI:38290"/>
    </cofactor>
</comment>
<evidence type="ECO:0000256" key="8">
    <source>
        <dbReference type="ARBA" id="ARBA00022873"/>
    </source>
</evidence>
<evidence type="ECO:0000256" key="10">
    <source>
        <dbReference type="ARBA" id="ARBA00023002"/>
    </source>
</evidence>
<dbReference type="Pfam" id="PF06155">
    <property type="entry name" value="GBBH-like_N"/>
    <property type="match status" value="1"/>
</dbReference>
<reference evidence="19 20" key="1">
    <citation type="submission" date="2024-03" db="EMBL/GenBank/DDBJ databases">
        <title>Adaptation during the transition from Ophiocordyceps entomopathogen to insect associate is accompanied by gene loss and intensified selection.</title>
        <authorList>
            <person name="Ward C.M."/>
            <person name="Onetto C.A."/>
            <person name="Borneman A.R."/>
        </authorList>
    </citation>
    <scope>NUCLEOTIDE SEQUENCE [LARGE SCALE GENOMIC DNA]</scope>
    <source>
        <strain evidence="19">AWRI1</strain>
        <tissue evidence="19">Single Adult Female</tissue>
    </source>
</reference>
<evidence type="ECO:0000256" key="5">
    <source>
        <dbReference type="ARBA" id="ARBA00012267"/>
    </source>
</evidence>
<organism evidence="19 20">
    <name type="scientific">Parthenolecanium corni</name>
    <dbReference type="NCBI Taxonomy" id="536013"/>
    <lineage>
        <taxon>Eukaryota</taxon>
        <taxon>Metazoa</taxon>
        <taxon>Ecdysozoa</taxon>
        <taxon>Arthropoda</taxon>
        <taxon>Hexapoda</taxon>
        <taxon>Insecta</taxon>
        <taxon>Pterygota</taxon>
        <taxon>Neoptera</taxon>
        <taxon>Paraneoptera</taxon>
        <taxon>Hemiptera</taxon>
        <taxon>Sternorrhyncha</taxon>
        <taxon>Coccoidea</taxon>
        <taxon>Coccidae</taxon>
        <taxon>Parthenolecanium</taxon>
    </lineage>
</organism>
<evidence type="ECO:0000256" key="2">
    <source>
        <dbReference type="ARBA" id="ARBA00001961"/>
    </source>
</evidence>
<dbReference type="InterPro" id="IPR042098">
    <property type="entry name" value="TauD-like_sf"/>
</dbReference>
<dbReference type="InterPro" id="IPR050411">
    <property type="entry name" value="AlphaKG_dependent_hydroxylases"/>
</dbReference>
<evidence type="ECO:0000256" key="3">
    <source>
        <dbReference type="ARBA" id="ARBA00005022"/>
    </source>
</evidence>
<dbReference type="SUPFAM" id="SSF51197">
    <property type="entry name" value="Clavaminate synthase-like"/>
    <property type="match status" value="1"/>
</dbReference>
<dbReference type="EMBL" id="JBBCAQ010000022">
    <property type="protein sequence ID" value="KAK7590609.1"/>
    <property type="molecule type" value="Genomic_DNA"/>
</dbReference>
<evidence type="ECO:0000256" key="16">
    <source>
        <dbReference type="ARBA" id="ARBA00049334"/>
    </source>
</evidence>
<keyword evidence="8" id="KW-0124">Carnitine biosynthesis</keyword>
<keyword evidence="11" id="KW-0408">Iron</keyword>
<keyword evidence="10" id="KW-0560">Oxidoreductase</keyword>
<dbReference type="EC" id="1.14.11.8" evidence="5"/>
<evidence type="ECO:0000256" key="14">
    <source>
        <dbReference type="ARBA" id="ARBA00032283"/>
    </source>
</evidence>
<evidence type="ECO:0000256" key="7">
    <source>
        <dbReference type="ARBA" id="ARBA00022723"/>
    </source>
</evidence>
<comment type="caution">
    <text evidence="19">The sequence shown here is derived from an EMBL/GenBank/DDBJ whole genome shotgun (WGS) entry which is preliminary data.</text>
</comment>
<dbReference type="GO" id="GO:0005506">
    <property type="term" value="F:iron ion binding"/>
    <property type="evidence" value="ECO:0007669"/>
    <property type="project" value="InterPro"/>
</dbReference>
<evidence type="ECO:0000256" key="11">
    <source>
        <dbReference type="ARBA" id="ARBA00023004"/>
    </source>
</evidence>
<evidence type="ECO:0000313" key="19">
    <source>
        <dbReference type="EMBL" id="KAK7590609.1"/>
    </source>
</evidence>
<comment type="similarity">
    <text evidence="4">Belongs to the gamma-BBH/TMLD family.</text>
</comment>
<evidence type="ECO:0000259" key="18">
    <source>
        <dbReference type="Pfam" id="PF06155"/>
    </source>
</evidence>
<feature type="domain" description="TauD/TfdA-like" evidence="17">
    <location>
        <begin position="103"/>
        <end position="337"/>
    </location>
</feature>
<dbReference type="GO" id="GO:0005739">
    <property type="term" value="C:mitochondrion"/>
    <property type="evidence" value="ECO:0007669"/>
    <property type="project" value="TreeGrafter"/>
</dbReference>
<evidence type="ECO:0000259" key="17">
    <source>
        <dbReference type="Pfam" id="PF02668"/>
    </source>
</evidence>
<dbReference type="PANTHER" id="PTHR10696">
    <property type="entry name" value="GAMMA-BUTYROBETAINE HYDROXYLASE-RELATED"/>
    <property type="match status" value="1"/>
</dbReference>